<feature type="transmembrane region" description="Helical" evidence="1">
    <location>
        <begin position="69"/>
        <end position="92"/>
    </location>
</feature>
<keyword evidence="1" id="KW-1133">Transmembrane helix</keyword>
<evidence type="ECO:0008006" key="6">
    <source>
        <dbReference type="Google" id="ProtNLM"/>
    </source>
</evidence>
<keyword evidence="4" id="KW-1185">Reference proteome</keyword>
<keyword evidence="1" id="KW-0812">Transmembrane</keyword>
<reference evidence="3" key="3">
    <citation type="submission" date="2020-01" db="EMBL/GenBank/DDBJ databases">
        <authorList>
            <person name="Cousin F.J."/>
            <person name="Le Guellec R."/>
            <person name="Cretenet M."/>
        </authorList>
    </citation>
    <scope>NUCLEOTIDE SEQUENCE</scope>
    <source>
        <strain evidence="3">UCMA 15228</strain>
    </source>
</reference>
<name>A0AAJ1VLY1_9LACO</name>
<reference evidence="2" key="2">
    <citation type="submission" date="2019-01" db="EMBL/GenBank/DDBJ databases">
        <title>Oenococcus sicerae UCMA17102.</title>
        <authorList>
            <person name="Cousin F.J."/>
            <person name="Le Guellec R."/>
            <person name="Cretenet M."/>
        </authorList>
    </citation>
    <scope>NUCLEOTIDE SEQUENCE</scope>
    <source>
        <strain evidence="2">UCMA17102</strain>
    </source>
</reference>
<dbReference type="EMBL" id="CP029684">
    <property type="protein sequence ID" value="QAS69580.1"/>
    <property type="molecule type" value="Genomic_DNA"/>
</dbReference>
<proteinExistence type="predicted"/>
<evidence type="ECO:0000313" key="4">
    <source>
        <dbReference type="Proteomes" id="UP000286907"/>
    </source>
</evidence>
<dbReference type="Proteomes" id="UP001167919">
    <property type="component" value="Unassembled WGS sequence"/>
</dbReference>
<dbReference type="AlphaFoldDB" id="A0AAJ1VLY1"/>
<feature type="transmembrane region" description="Helical" evidence="1">
    <location>
        <begin position="427"/>
        <end position="447"/>
    </location>
</feature>
<dbReference type="EMBL" id="SDWY01000002">
    <property type="protein sequence ID" value="MDN6899963.1"/>
    <property type="molecule type" value="Genomic_DNA"/>
</dbReference>
<evidence type="ECO:0000313" key="2">
    <source>
        <dbReference type="EMBL" id="MDN6899963.1"/>
    </source>
</evidence>
<feature type="transmembrane region" description="Helical" evidence="1">
    <location>
        <begin position="153"/>
        <end position="174"/>
    </location>
</feature>
<dbReference type="Proteomes" id="UP000286907">
    <property type="component" value="Chromosome"/>
</dbReference>
<accession>A0AAJ1VLY1</accession>
<sequence length="509" mass="58231">MKNVKISFNRIGSIVSIGLFIYIGFLVLRYSDPAVSPTILKTSTILLIIIIFLTRNKIAELLDRSAKNWLWIFIAVFTAIFLFQIITFNAFYTAAVHWDFMNDVNWAFNAYRNKGVFAKNAIIGMSIYPNTIITVRLFLLIASIFHTSTIPALLFWLEMANILIIDLAYILVAYALKRFYNAKSSLIFISLSPFSYVVFHWIFQQDLWSDSIGLIFIAFFEYLVLYLENQKISKKNCLVFLSLPLLLGFAALIKASYIVVLIALLPFLLNKFDKHNFSKTVLLIFISVVIFAGTFIGGNKIIQTGIVTPKQIQRYSMPTQNWINMGLSIPKNQIWPWNSGGYNPKFVNQMNTAKSLSARQKISKDSFKKIIKKNGFHGLIRIQNAKLTFMFGVGPSLSQLGFNSPRLNSIIGNFINSYHHFTNFKNIVLTFFYVIVSLFAICLTKIYKKKHYDLLSITSFAFIGFIFFEMIWELEPRYMASMSIMVITAIALSASSWFTSTSDLKDSVQ</sequence>
<gene>
    <name evidence="3" type="ORF">DLJ48_03100</name>
    <name evidence="2" type="ORF">EVC35_02935</name>
</gene>
<protein>
    <recommendedName>
        <fullName evidence="6">Glycosyltransferase RgtA/B/C/D-like domain-containing protein</fullName>
    </recommendedName>
</protein>
<keyword evidence="1" id="KW-0472">Membrane</keyword>
<feature type="transmembrane region" description="Helical" evidence="1">
    <location>
        <begin position="478"/>
        <end position="499"/>
    </location>
</feature>
<feature type="transmembrane region" description="Helical" evidence="1">
    <location>
        <begin position="7"/>
        <end position="28"/>
    </location>
</feature>
<dbReference type="RefSeq" id="WP_128685808.1">
    <property type="nucleotide sequence ID" value="NZ_CP029684.2"/>
</dbReference>
<evidence type="ECO:0000313" key="5">
    <source>
        <dbReference type="Proteomes" id="UP001167919"/>
    </source>
</evidence>
<feature type="transmembrane region" description="Helical" evidence="1">
    <location>
        <begin position="239"/>
        <end position="269"/>
    </location>
</feature>
<feature type="transmembrane region" description="Helical" evidence="1">
    <location>
        <begin position="281"/>
        <end position="302"/>
    </location>
</feature>
<organism evidence="2 5">
    <name type="scientific">Oenococcus sicerae</name>
    <dbReference type="NCBI Taxonomy" id="2203724"/>
    <lineage>
        <taxon>Bacteria</taxon>
        <taxon>Bacillati</taxon>
        <taxon>Bacillota</taxon>
        <taxon>Bacilli</taxon>
        <taxon>Lactobacillales</taxon>
        <taxon>Lactobacillaceae</taxon>
        <taxon>Oenococcus</taxon>
    </lineage>
</organism>
<feature type="transmembrane region" description="Helical" evidence="1">
    <location>
        <begin position="454"/>
        <end position="472"/>
    </location>
</feature>
<feature type="transmembrane region" description="Helical" evidence="1">
    <location>
        <begin position="34"/>
        <end position="53"/>
    </location>
</feature>
<evidence type="ECO:0000256" key="1">
    <source>
        <dbReference type="SAM" id="Phobius"/>
    </source>
</evidence>
<feature type="transmembrane region" description="Helical" evidence="1">
    <location>
        <begin position="209"/>
        <end position="227"/>
    </location>
</feature>
<evidence type="ECO:0000313" key="3">
    <source>
        <dbReference type="EMBL" id="QAS69580.1"/>
    </source>
</evidence>
<reference evidence="3 4" key="1">
    <citation type="journal article" date="2019" name="Syst. Appl. Microbiol.">
        <title>Oenococcus sicerae sp. nov., isolated from French cider.</title>
        <authorList>
            <person name="Cousin F.J."/>
            <person name="Le Guellec R."/>
            <person name="Chagnot C."/>
            <person name="Goux D."/>
            <person name="Dalmasso M."/>
            <person name="Laplace J.M."/>
            <person name="Cretenet M."/>
        </authorList>
    </citation>
    <scope>NUCLEOTIDE SEQUENCE [LARGE SCALE GENOMIC DNA]</scope>
    <source>
        <strain evidence="3 4">UCMA 15228</strain>
    </source>
</reference>
<feature type="transmembrane region" description="Helical" evidence="1">
    <location>
        <begin position="186"/>
        <end position="203"/>
    </location>
</feature>